<proteinExistence type="predicted"/>
<organism evidence="2 3">
    <name type="scientific">Aspergillus bombycis</name>
    <dbReference type="NCBI Taxonomy" id="109264"/>
    <lineage>
        <taxon>Eukaryota</taxon>
        <taxon>Fungi</taxon>
        <taxon>Dikarya</taxon>
        <taxon>Ascomycota</taxon>
        <taxon>Pezizomycotina</taxon>
        <taxon>Eurotiomycetes</taxon>
        <taxon>Eurotiomycetidae</taxon>
        <taxon>Eurotiales</taxon>
        <taxon>Aspergillaceae</taxon>
        <taxon>Aspergillus</taxon>
    </lineage>
</organism>
<dbReference type="InterPro" id="IPR009100">
    <property type="entry name" value="AcylCoA_DH/oxidase_NM_dom_sf"/>
</dbReference>
<dbReference type="GeneID" id="34452736"/>
<feature type="domain" description="Acyl-CoA oxidase C-alpha1" evidence="1">
    <location>
        <begin position="255"/>
        <end position="387"/>
    </location>
</feature>
<evidence type="ECO:0000259" key="1">
    <source>
        <dbReference type="Pfam" id="PF22924"/>
    </source>
</evidence>
<dbReference type="InterPro" id="IPR046373">
    <property type="entry name" value="Acyl-CoA_Oxase/DH_mid-dom_sf"/>
</dbReference>
<dbReference type="InterPro" id="IPR012258">
    <property type="entry name" value="Acyl-CoA_oxidase"/>
</dbReference>
<dbReference type="Proteomes" id="UP000179179">
    <property type="component" value="Unassembled WGS sequence"/>
</dbReference>
<dbReference type="OrthoDB" id="538336at2759"/>
<dbReference type="EMBL" id="LYCR01000094">
    <property type="protein sequence ID" value="OGM42201.1"/>
    <property type="molecule type" value="Genomic_DNA"/>
</dbReference>
<dbReference type="RefSeq" id="XP_022385918.1">
    <property type="nucleotide sequence ID" value="XM_022536474.1"/>
</dbReference>
<dbReference type="GO" id="GO:0005504">
    <property type="term" value="F:fatty acid binding"/>
    <property type="evidence" value="ECO:0007669"/>
    <property type="project" value="TreeGrafter"/>
</dbReference>
<sequence>MSSPTLKLLKSDLFKSIPEHLTNDERIELSYHRAYAVAKAYGLTASDILNLTPKFWQIHQDMTLSLDNAAFVLISIQYNIAGATFAMFVTDQPGYQPLLDRILKFDVSVQFMLTEVGHGLDARNLETTATLLPNGDFDIHTPNSNAAKFTPPNWPRKGFPRVALVFARLLVSGDDWGVRPFIVWLNDGKNMCEGVTAKLLPKRAGSKPLDHAITIFTHVRLPRSALLGPLKKPDNMQEGFLSMTRRTAVGSLAVTTSLIPQMKRAVFVAGKYSLRRRIMRQTSKPVPIISFRTQQLPILHALAQIAAFDPFAQDSIRQFKRSNGMPLIQHVISVTFKAVLCQASQSMFHALSERCGAQGLWEYNEIIGPQLEARMVSIVEGDILALSISMLPSFFSTPHISQEQPEIGTELLLNWYQPPPPTNPTCLLAQHEKGLFDESHSILNGLKGGHRSAEFNSLILPRCPALIEAIGHRRAYEAAAKAGVDSDLLALYEIHAMLLDQSWYVQHTDITREYIFQKEARLLDALLPRLDPLLDATGAGPYCTAPILSQASWDAFVDGLETLGGVDMSNDKARL</sequence>
<dbReference type="Pfam" id="PF22924">
    <property type="entry name" value="ACOX_C_alpha1"/>
    <property type="match status" value="1"/>
</dbReference>
<evidence type="ECO:0000313" key="2">
    <source>
        <dbReference type="EMBL" id="OGM42201.1"/>
    </source>
</evidence>
<dbReference type="GO" id="GO:0003997">
    <property type="term" value="F:acyl-CoA oxidase activity"/>
    <property type="evidence" value="ECO:0007669"/>
    <property type="project" value="InterPro"/>
</dbReference>
<keyword evidence="3" id="KW-1185">Reference proteome</keyword>
<dbReference type="STRING" id="109264.A0A1F7ZRW2"/>
<dbReference type="AlphaFoldDB" id="A0A1F7ZRW2"/>
<dbReference type="SUPFAM" id="SSF56645">
    <property type="entry name" value="Acyl-CoA dehydrogenase NM domain-like"/>
    <property type="match status" value="1"/>
</dbReference>
<dbReference type="Gene3D" id="2.40.110.10">
    <property type="entry name" value="Butyryl-CoA Dehydrogenase, subunit A, domain 2"/>
    <property type="match status" value="1"/>
</dbReference>
<dbReference type="PANTHER" id="PTHR10909:SF382">
    <property type="entry name" value="ACYL-COENZYME A OXIDASE"/>
    <property type="match status" value="1"/>
</dbReference>
<dbReference type="GO" id="GO:0033540">
    <property type="term" value="P:fatty acid beta-oxidation using acyl-CoA oxidase"/>
    <property type="evidence" value="ECO:0007669"/>
    <property type="project" value="TreeGrafter"/>
</dbReference>
<protein>
    <submittedName>
        <fullName evidence="2">Acyl-CoA oxidase</fullName>
    </submittedName>
</protein>
<dbReference type="InterPro" id="IPR036250">
    <property type="entry name" value="AcylCo_DH-like_C"/>
</dbReference>
<accession>A0A1F7ZRW2</accession>
<evidence type="ECO:0000313" key="3">
    <source>
        <dbReference type="Proteomes" id="UP000179179"/>
    </source>
</evidence>
<dbReference type="Gene3D" id="1.20.140.10">
    <property type="entry name" value="Butyryl-CoA Dehydrogenase, subunit A, domain 3"/>
    <property type="match status" value="1"/>
</dbReference>
<dbReference type="GO" id="GO:0005777">
    <property type="term" value="C:peroxisome"/>
    <property type="evidence" value="ECO:0007669"/>
    <property type="project" value="InterPro"/>
</dbReference>
<comment type="caution">
    <text evidence="2">The sequence shown here is derived from an EMBL/GenBank/DDBJ whole genome shotgun (WGS) entry which is preliminary data.</text>
</comment>
<dbReference type="PANTHER" id="PTHR10909">
    <property type="entry name" value="ELECTRON TRANSPORT OXIDOREDUCTASE"/>
    <property type="match status" value="1"/>
</dbReference>
<name>A0A1F7ZRW2_9EURO</name>
<dbReference type="GO" id="GO:0055088">
    <property type="term" value="P:lipid homeostasis"/>
    <property type="evidence" value="ECO:0007669"/>
    <property type="project" value="TreeGrafter"/>
</dbReference>
<dbReference type="InterPro" id="IPR055060">
    <property type="entry name" value="ACOX_C_alpha1"/>
</dbReference>
<gene>
    <name evidence="2" type="ORF">ABOM_009346</name>
</gene>
<dbReference type="GO" id="GO:0071949">
    <property type="term" value="F:FAD binding"/>
    <property type="evidence" value="ECO:0007669"/>
    <property type="project" value="InterPro"/>
</dbReference>
<reference evidence="2 3" key="1">
    <citation type="journal article" date="2016" name="Genome Biol. Evol.">
        <title>Draft genome sequence of an aflatoxigenic Aspergillus species, A. bombycis.</title>
        <authorList>
            <person name="Moore G.G."/>
            <person name="Mack B.M."/>
            <person name="Beltz S.B."/>
            <person name="Gilbert M.K."/>
        </authorList>
    </citation>
    <scope>NUCLEOTIDE SEQUENCE [LARGE SCALE GENOMIC DNA]</scope>
    <source>
        <strain evidence="3">NRRL 26010</strain>
    </source>
</reference>
<dbReference type="SUPFAM" id="SSF47203">
    <property type="entry name" value="Acyl-CoA dehydrogenase C-terminal domain-like"/>
    <property type="match status" value="1"/>
</dbReference>